<feature type="signal peptide" evidence="1">
    <location>
        <begin position="1"/>
        <end position="19"/>
    </location>
</feature>
<evidence type="ECO:0000313" key="3">
    <source>
        <dbReference type="Proteomes" id="UP001168579"/>
    </source>
</evidence>
<reference evidence="2" key="1">
    <citation type="journal article" date="2014" name="Int. J. Syst. Evol. Microbiol.">
        <title>Complete genome of a new Firmicutes species belonging to the dominant human colonic microbiota ('Ruminococcus bicirculans') reveals two chromosomes and a selective capacity to utilize plant glucans.</title>
        <authorList>
            <consortium name="NISC Comparative Sequencing Program"/>
            <person name="Wegmann U."/>
            <person name="Louis P."/>
            <person name="Goesmann A."/>
            <person name="Henrissat B."/>
            <person name="Duncan S.H."/>
            <person name="Flint H.J."/>
        </authorList>
    </citation>
    <scope>NUCLEOTIDE SEQUENCE</scope>
    <source>
        <strain evidence="2">CECT 8869</strain>
    </source>
</reference>
<evidence type="ECO:0000313" key="2">
    <source>
        <dbReference type="EMBL" id="MDO1514088.1"/>
    </source>
</evidence>
<gene>
    <name evidence="2" type="ORF">Q2T41_15610</name>
</gene>
<keyword evidence="1" id="KW-0732">Signal</keyword>
<name>A0ABT8RT73_9FLAO</name>
<accession>A0ABT8RT73</accession>
<dbReference type="EMBL" id="JAUKUC010000001">
    <property type="protein sequence ID" value="MDO1514088.1"/>
    <property type="molecule type" value="Genomic_DNA"/>
</dbReference>
<reference evidence="2" key="2">
    <citation type="submission" date="2023-06" db="EMBL/GenBank/DDBJ databases">
        <authorList>
            <person name="Lucena T."/>
            <person name="Sun Q."/>
        </authorList>
    </citation>
    <scope>NUCLEOTIDE SEQUENCE</scope>
    <source>
        <strain evidence="2">CECT 8869</strain>
    </source>
</reference>
<feature type="chain" id="PRO_5045527228" evidence="1">
    <location>
        <begin position="20"/>
        <end position="85"/>
    </location>
</feature>
<sequence length="85" mass="9517">MKTLFTLLIILFTGGVALAQNTKQNDKVDTLEMGIVMVGSISDSDLEEKVTVSDETSIARLYRYKNSRVNRELAFITKKNYGKLA</sequence>
<comment type="caution">
    <text evidence="2">The sequence shown here is derived from an EMBL/GenBank/DDBJ whole genome shotgun (WGS) entry which is preliminary data.</text>
</comment>
<proteinExistence type="predicted"/>
<protein>
    <submittedName>
        <fullName evidence="2">Uncharacterized protein</fullName>
    </submittedName>
</protein>
<evidence type="ECO:0000256" key="1">
    <source>
        <dbReference type="SAM" id="SignalP"/>
    </source>
</evidence>
<organism evidence="2 3">
    <name type="scientific">Maribacter confluentis</name>
    <dbReference type="NCBI Taxonomy" id="1656093"/>
    <lineage>
        <taxon>Bacteria</taxon>
        <taxon>Pseudomonadati</taxon>
        <taxon>Bacteroidota</taxon>
        <taxon>Flavobacteriia</taxon>
        <taxon>Flavobacteriales</taxon>
        <taxon>Flavobacteriaceae</taxon>
        <taxon>Maribacter</taxon>
    </lineage>
</organism>
<dbReference type="Proteomes" id="UP001168579">
    <property type="component" value="Unassembled WGS sequence"/>
</dbReference>
<dbReference type="RefSeq" id="WP_304436839.1">
    <property type="nucleotide sequence ID" value="NZ_JAUKUC010000001.1"/>
</dbReference>
<keyword evidence="3" id="KW-1185">Reference proteome</keyword>